<feature type="compositionally biased region" description="Acidic residues" evidence="2">
    <location>
        <begin position="317"/>
        <end position="326"/>
    </location>
</feature>
<feature type="region of interest" description="Disordered" evidence="2">
    <location>
        <begin position="1"/>
        <end position="194"/>
    </location>
</feature>
<feature type="compositionally biased region" description="Low complexity" evidence="2">
    <location>
        <begin position="17"/>
        <end position="26"/>
    </location>
</feature>
<evidence type="ECO:0000313" key="5">
    <source>
        <dbReference type="Proteomes" id="UP001433268"/>
    </source>
</evidence>
<dbReference type="Pfam" id="PF00004">
    <property type="entry name" value="AAA"/>
    <property type="match status" value="1"/>
</dbReference>
<dbReference type="Gene3D" id="3.40.50.300">
    <property type="entry name" value="P-loop containing nucleotide triphosphate hydrolases"/>
    <property type="match status" value="1"/>
</dbReference>
<dbReference type="RefSeq" id="XP_066668591.1">
    <property type="nucleotide sequence ID" value="XM_066813249.1"/>
</dbReference>
<feature type="coiled-coil region" evidence="1">
    <location>
        <begin position="454"/>
        <end position="481"/>
    </location>
</feature>
<feature type="compositionally biased region" description="Basic and acidic residues" evidence="2">
    <location>
        <begin position="119"/>
        <end position="134"/>
    </location>
</feature>
<dbReference type="CDD" id="cd19481">
    <property type="entry name" value="RecA-like_protease"/>
    <property type="match status" value="1"/>
</dbReference>
<dbReference type="InterPro" id="IPR054289">
    <property type="entry name" value="DUF7025"/>
</dbReference>
<gene>
    <name evidence="4" type="ORF">PG997_008934</name>
</gene>
<evidence type="ECO:0000259" key="3">
    <source>
        <dbReference type="SMART" id="SM00382"/>
    </source>
</evidence>
<dbReference type="InterPro" id="IPR003959">
    <property type="entry name" value="ATPase_AAA_core"/>
</dbReference>
<feature type="region of interest" description="Disordered" evidence="2">
    <location>
        <begin position="286"/>
        <end position="360"/>
    </location>
</feature>
<feature type="compositionally biased region" description="Basic residues" evidence="2">
    <location>
        <begin position="53"/>
        <end position="73"/>
    </location>
</feature>
<feature type="compositionally biased region" description="Acidic residues" evidence="2">
    <location>
        <begin position="688"/>
        <end position="699"/>
    </location>
</feature>
<feature type="compositionally biased region" description="Low complexity" evidence="2">
    <location>
        <begin position="782"/>
        <end position="791"/>
    </location>
</feature>
<dbReference type="GO" id="GO:0000502">
    <property type="term" value="C:proteasome complex"/>
    <property type="evidence" value="ECO:0007669"/>
    <property type="project" value="UniProtKB-KW"/>
</dbReference>
<feature type="compositionally biased region" description="Gly residues" evidence="2">
    <location>
        <begin position="27"/>
        <end position="36"/>
    </location>
</feature>
<dbReference type="SMART" id="SM00382">
    <property type="entry name" value="AAA"/>
    <property type="match status" value="1"/>
</dbReference>
<feature type="compositionally biased region" description="Acidic residues" evidence="2">
    <location>
        <begin position="95"/>
        <end position="118"/>
    </location>
</feature>
<sequence>MPLSDTMVEETFTADMKPAAPAAEAGKAGGVAGGVKTGNPTDEGKKQGLDGCKKKKTKKSNKAKAKAGKKKVTVSRDDDSSSSDSEAVEHTAESTSDDDTDDSDSDSEEASSDSEPDMEVLRKSNELKKLIKKVEKQRRKYKSSPKSTTKKSKKQLKTRAKVDGEDSDSNDDEEKADDSDLDEADEYDEVEGASPPQDLVLSQISQELKQFVQVQLKQQQQLDQLLRIITASGLGGMGNAGGLGNLLAANAGLLNQGLLGNNGNAMGLAGLGQQNAVGGLVGTGTIGRGGARGTGRNLSSSGGSRASGLKSTRTEYIDDDDEEDDAVLGGAGGRGPGRSSLTNNKRAAAASSSNNKGKKTQKLEFKRVDQVWDSQIHNYKLQDTAKHASDAHYNEYLFNVRRTFDWENKFKATVVDIKSKKLRECLQEVIGTVKGVSLVEETPKLDPNMLFLYLEDLREHLRKLKSVVVEAKTKKERKKQQAWVDDKRRHLKVLIKYLDKDYAQVKKNLYPLLENGLITFDLLWALWKPNTLVFTTTYGSPEEHRVFKAEIAEKHYSMLKGETYYVEGKYFEYDGKNFGFGVMAEELPHFQGSRRIDSLACYPLAYHKDEAAVRRNLIERGKKFVSLGGVHYKCHQGLAYYKKKKSVIRVEVNSRIMVDPAIHRRNNPNYPISIVRPKVEDIDILGDSDEEDEEDEDSDGGDHHEAGFASGALQPALGGGNNESGEESVKMVTIYIKNKEGKLEGHTIPADEIDSFVPKEQLDKVESQGSKEDDAKKDTKGKAASASATTTNVPEFSDEEYLMASPVVLGFAFGEKLWLEFTVSGIKDIVWNEHAYDSLVREPNKKEIVQALVESHKYHPTESIDDVIQGKGKGLVAVLHGPPGTGKTLTAEGISELLRCPLYNVSAGDLGTDSRYLEAELQKTLDICHAWGAILLLDEADVFPEKRNMADIHRNALVSIFLRQLEYFQGILFLTTNRVESFDEAFLSRMHIPLRYDELDNKARKAVFKMFIERVRNNGTATNAATTLEDGDCEVAPVSEPANRVAEFTDEDYNELGRYSLNGRQIKNTVITAHRVARQKGEPLGMRQIRNYLGIVMDFERDIKGGPGYQEAMRSYF</sequence>
<dbReference type="PANTHER" id="PTHR46411">
    <property type="entry name" value="FAMILY ATPASE, PUTATIVE-RELATED"/>
    <property type="match status" value="1"/>
</dbReference>
<dbReference type="EMBL" id="JAQQWN010000006">
    <property type="protein sequence ID" value="KAK8081116.1"/>
    <property type="molecule type" value="Genomic_DNA"/>
</dbReference>
<evidence type="ECO:0000256" key="1">
    <source>
        <dbReference type="SAM" id="Coils"/>
    </source>
</evidence>
<dbReference type="PANTHER" id="PTHR46411:SF1">
    <property type="entry name" value="FAMILY ATPASE, PUTATIVE (AFU_ORTHOLOGUE AFUA_7G05752)-RELATED"/>
    <property type="match status" value="1"/>
</dbReference>
<dbReference type="Proteomes" id="UP001433268">
    <property type="component" value="Unassembled WGS sequence"/>
</dbReference>
<dbReference type="SUPFAM" id="SSF52540">
    <property type="entry name" value="P-loop containing nucleoside triphosphate hydrolases"/>
    <property type="match status" value="1"/>
</dbReference>
<evidence type="ECO:0000313" key="4">
    <source>
        <dbReference type="EMBL" id="KAK8081116.1"/>
    </source>
</evidence>
<protein>
    <submittedName>
        <fullName evidence="4">26S proteasome regulatory subunit 4</fullName>
    </submittedName>
</protein>
<feature type="region of interest" description="Disordered" evidence="2">
    <location>
        <begin position="747"/>
        <end position="791"/>
    </location>
</feature>
<keyword evidence="5" id="KW-1185">Reference proteome</keyword>
<feature type="region of interest" description="Disordered" evidence="2">
    <location>
        <begin position="688"/>
        <end position="725"/>
    </location>
</feature>
<feature type="compositionally biased region" description="Basic and acidic residues" evidence="2">
    <location>
        <begin position="760"/>
        <end position="781"/>
    </location>
</feature>
<proteinExistence type="predicted"/>
<dbReference type="Pfam" id="PF22942">
    <property type="entry name" value="DUF7025"/>
    <property type="match status" value="1"/>
</dbReference>
<dbReference type="InterPro" id="IPR003593">
    <property type="entry name" value="AAA+_ATPase"/>
</dbReference>
<keyword evidence="1" id="KW-0175">Coiled coil</keyword>
<name>A0ABR1WC90_9PEZI</name>
<organism evidence="4 5">
    <name type="scientific">Apiospora hydei</name>
    <dbReference type="NCBI Taxonomy" id="1337664"/>
    <lineage>
        <taxon>Eukaryota</taxon>
        <taxon>Fungi</taxon>
        <taxon>Dikarya</taxon>
        <taxon>Ascomycota</taxon>
        <taxon>Pezizomycotina</taxon>
        <taxon>Sordariomycetes</taxon>
        <taxon>Xylariomycetidae</taxon>
        <taxon>Amphisphaeriales</taxon>
        <taxon>Apiosporaceae</taxon>
        <taxon>Apiospora</taxon>
    </lineage>
</organism>
<feature type="compositionally biased region" description="Low complexity" evidence="2">
    <location>
        <begin position="294"/>
        <end position="308"/>
    </location>
</feature>
<feature type="domain" description="AAA+ ATPase" evidence="3">
    <location>
        <begin position="873"/>
        <end position="998"/>
    </location>
</feature>
<evidence type="ECO:0000256" key="2">
    <source>
        <dbReference type="SAM" id="MobiDB-lite"/>
    </source>
</evidence>
<keyword evidence="4" id="KW-0647">Proteasome</keyword>
<accession>A0ABR1WC90</accession>
<feature type="compositionally biased region" description="Low complexity" evidence="2">
    <location>
        <begin position="343"/>
        <end position="355"/>
    </location>
</feature>
<feature type="compositionally biased region" description="Basic and acidic residues" evidence="2">
    <location>
        <begin position="42"/>
        <end position="52"/>
    </location>
</feature>
<reference evidence="4 5" key="1">
    <citation type="submission" date="2023-01" db="EMBL/GenBank/DDBJ databases">
        <title>Analysis of 21 Apiospora genomes using comparative genomics revels a genus with tremendous synthesis potential of carbohydrate active enzymes and secondary metabolites.</title>
        <authorList>
            <person name="Sorensen T."/>
        </authorList>
    </citation>
    <scope>NUCLEOTIDE SEQUENCE [LARGE SCALE GENOMIC DNA]</scope>
    <source>
        <strain evidence="4 5">CBS 114990</strain>
    </source>
</reference>
<feature type="compositionally biased region" description="Basic residues" evidence="2">
    <location>
        <begin position="135"/>
        <end position="159"/>
    </location>
</feature>
<dbReference type="InterPro" id="IPR027417">
    <property type="entry name" value="P-loop_NTPase"/>
</dbReference>
<comment type="caution">
    <text evidence="4">The sequence shown here is derived from an EMBL/GenBank/DDBJ whole genome shotgun (WGS) entry which is preliminary data.</text>
</comment>
<dbReference type="GeneID" id="92046309"/>
<feature type="compositionally biased region" description="Acidic residues" evidence="2">
    <location>
        <begin position="165"/>
        <end position="191"/>
    </location>
</feature>